<dbReference type="EMBL" id="CP002739">
    <property type="protein sequence ID" value="AEF17072.1"/>
    <property type="molecule type" value="Genomic_DNA"/>
</dbReference>
<dbReference type="STRING" id="858215.Thexy_1039"/>
<proteinExistence type="predicted"/>
<accession>F6BK77</accession>
<keyword evidence="1" id="KW-0175">Coiled coil</keyword>
<keyword evidence="3" id="KW-1185">Reference proteome</keyword>
<feature type="coiled-coil region" evidence="1">
    <location>
        <begin position="334"/>
        <end position="438"/>
    </location>
</feature>
<evidence type="ECO:0000313" key="2">
    <source>
        <dbReference type="EMBL" id="AEF17072.1"/>
    </source>
</evidence>
<sequence length="456" mass="53488">MDKVLLNFKGKVYKFSSNRNSILLNIAGENSDEISLIDNTISDFDVGLNSDEILITYFSKEQNIVLAHLNDDNKIIKKILYHYNDKSFFADNFRLIIFGGTLHLFFIEHNLSTPKKLILKHFVLNKTFKVNDVAVIYNSQIKPFYSVASDKFGIMHLVYVTTENTQKIYYTTYLNDTWTLKTTISEAISLEYPNISIDDKRNIHICWVEENIIKELKYRKKVDGGWPKGSWDKKITLSFSDAILWPCFNIIDTTIWCTWIQQDTFYSAVSSDGGNSFCKPFKLAEKPSSYEFVKKVEDSIEKFTFLDDNGLELPFNRVKDIISYDKDNYFTFYIKEVQEYLSTLSKKIENLQKEKVHLERNLNQKSYEIALKNRNIEELKENLKKYYEERMKYTSKIDNLNSVYNNVLLENEKLKKQVKDLQNKIIILNSKLNEKVENGTIDKIKSIIFGKPNEHL</sequence>
<dbReference type="HOGENOM" id="CLU_599819_0_0_9"/>
<evidence type="ECO:0000256" key="1">
    <source>
        <dbReference type="SAM" id="Coils"/>
    </source>
</evidence>
<dbReference type="Proteomes" id="UP000007239">
    <property type="component" value="Chromosome"/>
</dbReference>
<evidence type="ECO:0000313" key="3">
    <source>
        <dbReference type="Proteomes" id="UP000007239"/>
    </source>
</evidence>
<dbReference type="eggNOG" id="COG2433">
    <property type="taxonomic scope" value="Bacteria"/>
</dbReference>
<organism evidence="2 3">
    <name type="scientific">Thermoanaerobacterium xylanolyticum (strain ATCC 49914 / DSM 7097 / LX-11)</name>
    <dbReference type="NCBI Taxonomy" id="858215"/>
    <lineage>
        <taxon>Bacteria</taxon>
        <taxon>Bacillati</taxon>
        <taxon>Bacillota</taxon>
        <taxon>Clostridia</taxon>
        <taxon>Thermoanaerobacterales</taxon>
        <taxon>Thermoanaerobacteraceae</taxon>
        <taxon>Thermoanaerobacterium</taxon>
    </lineage>
</organism>
<dbReference type="RefSeq" id="WP_013787815.1">
    <property type="nucleotide sequence ID" value="NC_015555.1"/>
</dbReference>
<gene>
    <name evidence="2" type="ordered locus">Thexy_1039</name>
</gene>
<dbReference type="InterPro" id="IPR027417">
    <property type="entry name" value="P-loop_NTPase"/>
</dbReference>
<reference evidence="2" key="1">
    <citation type="submission" date="2011-05" db="EMBL/GenBank/DDBJ databases">
        <title>Complete sequence of Thermoanaerobacterium xylanolyticum LX-11.</title>
        <authorList>
            <consortium name="US DOE Joint Genome Institute"/>
            <person name="Lucas S."/>
            <person name="Han J."/>
            <person name="Lapidus A."/>
            <person name="Cheng J.-F."/>
            <person name="Goodwin L."/>
            <person name="Pitluck S."/>
            <person name="Peters L."/>
            <person name="Mikhailova N."/>
            <person name="Lu M."/>
            <person name="Han C."/>
            <person name="Tapia R."/>
            <person name="Land M."/>
            <person name="Hauser L."/>
            <person name="Kyrpides N."/>
            <person name="Ivanova N."/>
            <person name="Pagani I."/>
            <person name="Hemme C."/>
            <person name="Woyke T."/>
        </authorList>
    </citation>
    <scope>NUCLEOTIDE SEQUENCE</scope>
    <source>
        <strain evidence="2">LX-11</strain>
    </source>
</reference>
<dbReference type="SUPFAM" id="SSF58100">
    <property type="entry name" value="Bacterial hemolysins"/>
    <property type="match status" value="1"/>
</dbReference>
<dbReference type="AlphaFoldDB" id="F6BK77"/>
<dbReference type="KEGG" id="txy:Thexy_1039"/>
<protein>
    <submittedName>
        <fullName evidence="2">Uncharacterized protein</fullName>
    </submittedName>
</protein>
<name>F6BK77_THEXL</name>
<dbReference type="Gene3D" id="3.40.50.300">
    <property type="entry name" value="P-loop containing nucleotide triphosphate hydrolases"/>
    <property type="match status" value="1"/>
</dbReference>